<keyword evidence="2" id="KW-1133">Transmembrane helix</keyword>
<evidence type="ECO:0000256" key="2">
    <source>
        <dbReference type="SAM" id="Phobius"/>
    </source>
</evidence>
<dbReference type="EMBL" id="OB797943">
    <property type="protein sequence ID" value="CAD7434642.1"/>
    <property type="molecule type" value="Genomic_DNA"/>
</dbReference>
<evidence type="ECO:0000256" key="1">
    <source>
        <dbReference type="SAM" id="MobiDB-lite"/>
    </source>
</evidence>
<gene>
    <name evidence="3" type="ORF">TMSB3V08_LOCUS11292</name>
</gene>
<name>A0A7R9HVU5_9NEOP</name>
<organism evidence="3">
    <name type="scientific">Timema monikensis</name>
    <dbReference type="NCBI Taxonomy" id="170555"/>
    <lineage>
        <taxon>Eukaryota</taxon>
        <taxon>Metazoa</taxon>
        <taxon>Ecdysozoa</taxon>
        <taxon>Arthropoda</taxon>
        <taxon>Hexapoda</taxon>
        <taxon>Insecta</taxon>
        <taxon>Pterygota</taxon>
        <taxon>Neoptera</taxon>
        <taxon>Polyneoptera</taxon>
        <taxon>Phasmatodea</taxon>
        <taxon>Timematodea</taxon>
        <taxon>Timematoidea</taxon>
        <taxon>Timematidae</taxon>
        <taxon>Timema</taxon>
    </lineage>
</organism>
<feature type="compositionally biased region" description="Basic and acidic residues" evidence="1">
    <location>
        <begin position="122"/>
        <end position="131"/>
    </location>
</feature>
<evidence type="ECO:0008006" key="4">
    <source>
        <dbReference type="Google" id="ProtNLM"/>
    </source>
</evidence>
<feature type="transmembrane region" description="Helical" evidence="2">
    <location>
        <begin position="89"/>
        <end position="108"/>
    </location>
</feature>
<evidence type="ECO:0000313" key="3">
    <source>
        <dbReference type="EMBL" id="CAD7434642.1"/>
    </source>
</evidence>
<accession>A0A7R9HVU5</accession>
<sequence length="145" mass="16535">MLVNERPEKGHKGEPPASKLKKMHHVFRELLKITKTTCSSENNRRQTHKWPRDNCSERPDISSISNTTYTKLSVIKKLQLNLSFNMKTLVLFLIVLSIAACLCTALPVDKPSIESVVVLRETRSPRPDDKKKSKGKFGVDVYEED</sequence>
<keyword evidence="2" id="KW-0472">Membrane</keyword>
<reference evidence="3" key="1">
    <citation type="submission" date="2020-11" db="EMBL/GenBank/DDBJ databases">
        <authorList>
            <person name="Tran Van P."/>
        </authorList>
    </citation>
    <scope>NUCLEOTIDE SEQUENCE</scope>
</reference>
<feature type="region of interest" description="Disordered" evidence="1">
    <location>
        <begin position="122"/>
        <end position="145"/>
    </location>
</feature>
<keyword evidence="2" id="KW-0812">Transmembrane</keyword>
<protein>
    <recommendedName>
        <fullName evidence="4">Transmembrane protein</fullName>
    </recommendedName>
</protein>
<proteinExistence type="predicted"/>
<dbReference type="AlphaFoldDB" id="A0A7R9HVU5"/>